<dbReference type="GO" id="GO:0016740">
    <property type="term" value="F:transferase activity"/>
    <property type="evidence" value="ECO:0007669"/>
    <property type="project" value="UniProtKB-KW"/>
</dbReference>
<evidence type="ECO:0000313" key="4">
    <source>
        <dbReference type="Proteomes" id="UP001308005"/>
    </source>
</evidence>
<dbReference type="PROSITE" id="PS01066">
    <property type="entry name" value="UPP_SYNTHASE"/>
    <property type="match status" value="1"/>
</dbReference>
<proteinExistence type="inferred from homology"/>
<dbReference type="SUPFAM" id="SSF64005">
    <property type="entry name" value="Undecaprenyl diphosphate synthase"/>
    <property type="match status" value="1"/>
</dbReference>
<comment type="caution">
    <text evidence="3">The sequence shown here is derived from an EMBL/GenBank/DDBJ whole genome shotgun (WGS) entry which is preliminary data.</text>
</comment>
<dbReference type="Proteomes" id="UP001308005">
    <property type="component" value="Unassembled WGS sequence"/>
</dbReference>
<feature type="binding site" evidence="2">
    <location>
        <position position="32"/>
    </location>
    <ligand>
        <name>substrate</name>
    </ligand>
</feature>
<feature type="binding site" evidence="2">
    <location>
        <begin position="20"/>
        <end position="23"/>
    </location>
    <ligand>
        <name>substrate</name>
    </ligand>
</feature>
<keyword evidence="2" id="KW-0573">Peptidoglycan synthesis</keyword>
<dbReference type="RefSeq" id="WP_324695804.1">
    <property type="nucleotide sequence ID" value="NZ_JAYMYJ010000114.1"/>
</dbReference>
<comment type="cofactor">
    <cofactor evidence="2">
        <name>Mg(2+)</name>
        <dbReference type="ChEBI" id="CHEBI:18420"/>
    </cofactor>
    <text evidence="2">Binds 2 magnesium ions per subunit.</text>
</comment>
<dbReference type="EMBL" id="JAYMYJ010000114">
    <property type="protein sequence ID" value="MEB4591868.1"/>
    <property type="molecule type" value="Genomic_DNA"/>
</dbReference>
<feature type="active site" description="Proton acceptor" evidence="2">
    <location>
        <position position="67"/>
    </location>
</feature>
<reference evidence="3 4" key="2">
    <citation type="submission" date="2024-01" db="EMBL/GenBank/DDBJ databases">
        <authorList>
            <person name="Xie X."/>
        </authorList>
    </citation>
    <scope>NUCLEOTIDE SEQUENCE [LARGE SCALE GENOMIC DNA]</scope>
    <source>
        <strain evidence="3">SCUT-1</strain>
    </source>
</reference>
<dbReference type="EC" id="2.5.1.31" evidence="2"/>
<comment type="function">
    <text evidence="2">Catalyzes the sequential condensation of isopentenyl diphosphate (IPP) with (2E,6E)-farnesyl diphosphate (E,E-FPP) to yield (2Z,6Z,10Z,14Z,18Z,22Z,26Z,30Z,34E,38E)-undecaprenyl diphosphate (di-trans,octa-cis-UPP). UPP is the precursor of glycosyl carrier lipid in the biosynthesis of bacterial cell wall polysaccharide components such as peptidoglycan and lipopolysaccharide.</text>
</comment>
<reference evidence="4" key="1">
    <citation type="submission" date="2023-07" db="EMBL/GenBank/DDBJ databases">
        <title>The carbon used by Thiothrix.</title>
        <authorList>
            <person name="Chen L."/>
        </authorList>
    </citation>
    <scope>NUCLEOTIDE SEQUENCE [LARGE SCALE GENOMIC DNA]</scope>
</reference>
<keyword evidence="2" id="KW-0479">Metal-binding</keyword>
<dbReference type="NCBIfam" id="TIGR00055">
    <property type="entry name" value="uppS"/>
    <property type="match status" value="1"/>
</dbReference>
<evidence type="ECO:0000313" key="3">
    <source>
        <dbReference type="EMBL" id="MEB4591868.1"/>
    </source>
</evidence>
<comment type="subunit">
    <text evidence="2">Homodimer.</text>
</comment>
<comment type="catalytic activity">
    <reaction evidence="2">
        <text>8 isopentenyl diphosphate + (2E,6E)-farnesyl diphosphate = di-trans,octa-cis-undecaprenyl diphosphate + 8 diphosphate</text>
        <dbReference type="Rhea" id="RHEA:27551"/>
        <dbReference type="ChEBI" id="CHEBI:33019"/>
        <dbReference type="ChEBI" id="CHEBI:58405"/>
        <dbReference type="ChEBI" id="CHEBI:128769"/>
        <dbReference type="ChEBI" id="CHEBI:175763"/>
        <dbReference type="EC" id="2.5.1.31"/>
    </reaction>
</comment>
<feature type="binding site" evidence="2">
    <location>
        <position position="36"/>
    </location>
    <ligand>
        <name>substrate</name>
    </ligand>
</feature>
<feature type="active site" evidence="2">
    <location>
        <position position="19"/>
    </location>
</feature>
<feature type="binding site" evidence="2">
    <location>
        <begin position="193"/>
        <end position="195"/>
    </location>
    <ligand>
        <name>substrate</name>
    </ligand>
</feature>
<protein>
    <recommendedName>
        <fullName evidence="2">Ditrans,polycis-undecaprenyl-diphosphate synthase ((2E,6E)-farnesyl-diphosphate specific)</fullName>
        <ecNumber evidence="2">2.5.1.31</ecNumber>
    </recommendedName>
    <alternativeName>
        <fullName evidence="2">Ditrans,polycis-undecaprenylcistransferase</fullName>
    </alternativeName>
    <alternativeName>
        <fullName evidence="2">Undecaprenyl diphosphate synthase</fullName>
        <shortName evidence="2">UDS</shortName>
    </alternativeName>
    <alternativeName>
        <fullName evidence="2">Undecaprenyl pyrophosphate synthase</fullName>
        <shortName evidence="2">UPP synthase</shortName>
    </alternativeName>
</protein>
<feature type="binding site" evidence="2">
    <location>
        <begin position="64"/>
        <end position="66"/>
    </location>
    <ligand>
        <name>substrate</name>
    </ligand>
</feature>
<evidence type="ECO:0000256" key="1">
    <source>
        <dbReference type="ARBA" id="ARBA00022679"/>
    </source>
</evidence>
<accession>A0ABU6CYD9</accession>
<organism evidence="3 4">
    <name type="scientific">Candidatus Thiothrix phosphatis</name>
    <dbReference type="NCBI Taxonomy" id="3112415"/>
    <lineage>
        <taxon>Bacteria</taxon>
        <taxon>Pseudomonadati</taxon>
        <taxon>Pseudomonadota</taxon>
        <taxon>Gammaproteobacteria</taxon>
        <taxon>Thiotrichales</taxon>
        <taxon>Thiotrichaceae</taxon>
        <taxon>Thiothrix</taxon>
    </lineage>
</organism>
<keyword evidence="2" id="KW-0460">Magnesium</keyword>
<comment type="similarity">
    <text evidence="2">Belongs to the UPP synthase family.</text>
</comment>
<keyword evidence="1 2" id="KW-0808">Transferase</keyword>
<feature type="binding site" evidence="2">
    <location>
        <position position="24"/>
    </location>
    <ligand>
        <name>substrate</name>
    </ligand>
</feature>
<gene>
    <name evidence="2" type="primary">uppS</name>
    <name evidence="3" type="ORF">VSS37_12825</name>
</gene>
<dbReference type="Gene3D" id="3.40.1180.10">
    <property type="entry name" value="Decaprenyl diphosphate synthase-like"/>
    <property type="match status" value="1"/>
</dbReference>
<feature type="binding site" evidence="2">
    <location>
        <position position="70"/>
    </location>
    <ligand>
        <name>substrate</name>
    </ligand>
</feature>
<keyword evidence="2" id="KW-0961">Cell wall biogenesis/degradation</keyword>
<feature type="binding site" evidence="2">
    <location>
        <position position="206"/>
    </location>
    <ligand>
        <name>Mg(2+)</name>
        <dbReference type="ChEBI" id="CHEBI:18420"/>
    </ligand>
</feature>
<dbReference type="HAMAP" id="MF_01139">
    <property type="entry name" value="ISPT"/>
    <property type="match status" value="1"/>
</dbReference>
<keyword evidence="4" id="KW-1185">Reference proteome</keyword>
<sequence>MTTTTQDDAVPRHVAIVMDGNGRWAKARFLPRLMGHHRGVESARKVIRACSNAGVECLTLFAFSSENWKRPEDEVSGLMSLFMSALERESVALFRHNVRMRFIGDTSGFPTSLQEKIQQVEAMTATCNGMTLLIAANYGGRWDVLQAVRKAIRDVTADGMAADMLDEDAFGRLLVTGGLPDPDLFIRTGGEKRISNFLMWQLAYAELYFTDVLWPEFDEKCLHEAFRDFAQRQRRFGMTGEQIAGGQHA</sequence>
<dbReference type="CDD" id="cd00475">
    <property type="entry name" value="Cis_IPPS"/>
    <property type="match status" value="1"/>
</dbReference>
<dbReference type="InterPro" id="IPR036424">
    <property type="entry name" value="UPP_synth-like_sf"/>
</dbReference>
<dbReference type="PANTHER" id="PTHR10291">
    <property type="entry name" value="DEHYDRODOLICHYL DIPHOSPHATE SYNTHASE FAMILY MEMBER"/>
    <property type="match status" value="1"/>
</dbReference>
<dbReference type="NCBIfam" id="NF011405">
    <property type="entry name" value="PRK14830.1"/>
    <property type="match status" value="1"/>
</dbReference>
<dbReference type="InterPro" id="IPR018520">
    <property type="entry name" value="UPP_synth-like_CS"/>
</dbReference>
<dbReference type="Pfam" id="PF01255">
    <property type="entry name" value="Prenyltransf"/>
    <property type="match status" value="1"/>
</dbReference>
<evidence type="ECO:0000256" key="2">
    <source>
        <dbReference type="HAMAP-Rule" id="MF_01139"/>
    </source>
</evidence>
<name>A0ABU6CYD9_9GAMM</name>
<feature type="binding site" evidence="2">
    <location>
        <position position="187"/>
    </location>
    <ligand>
        <name>substrate</name>
    </ligand>
</feature>
<feature type="binding site" evidence="2">
    <location>
        <position position="68"/>
    </location>
    <ligand>
        <name>substrate</name>
    </ligand>
</feature>
<dbReference type="PANTHER" id="PTHR10291:SF0">
    <property type="entry name" value="DEHYDRODOLICHYL DIPHOSPHATE SYNTHASE 2"/>
    <property type="match status" value="1"/>
</dbReference>
<feature type="binding site" evidence="2">
    <location>
        <position position="19"/>
    </location>
    <ligand>
        <name>Mg(2+)</name>
        <dbReference type="ChEBI" id="CHEBI:18420"/>
    </ligand>
</feature>
<dbReference type="InterPro" id="IPR001441">
    <property type="entry name" value="UPP_synth-like"/>
</dbReference>
<keyword evidence="2" id="KW-0133">Cell shape</keyword>